<keyword evidence="3 4" id="KW-0597">Phosphoprotein</keyword>
<dbReference type="InterPro" id="IPR003661">
    <property type="entry name" value="HisK_dim/P_dom"/>
</dbReference>
<dbReference type="PANTHER" id="PTHR43547:SF2">
    <property type="entry name" value="HYBRID SIGNAL TRANSDUCTION HISTIDINE KINASE C"/>
    <property type="match status" value="1"/>
</dbReference>
<dbReference type="InterPro" id="IPR036890">
    <property type="entry name" value="HATPase_C_sf"/>
</dbReference>
<dbReference type="PANTHER" id="PTHR43547">
    <property type="entry name" value="TWO-COMPONENT HISTIDINE KINASE"/>
    <property type="match status" value="1"/>
</dbReference>
<dbReference type="SUPFAM" id="SSF55785">
    <property type="entry name" value="PYP-like sensor domain (PAS domain)"/>
    <property type="match status" value="1"/>
</dbReference>
<dbReference type="Gene3D" id="1.10.287.130">
    <property type="match status" value="1"/>
</dbReference>
<evidence type="ECO:0000313" key="9">
    <source>
        <dbReference type="Proteomes" id="UP000294325"/>
    </source>
</evidence>
<evidence type="ECO:0000256" key="2">
    <source>
        <dbReference type="ARBA" id="ARBA00012438"/>
    </source>
</evidence>
<dbReference type="EC" id="2.7.13.3" evidence="2"/>
<dbReference type="PROSITE" id="PS50110">
    <property type="entry name" value="RESPONSE_REGULATORY"/>
    <property type="match status" value="1"/>
</dbReference>
<dbReference type="OrthoDB" id="8552871at2"/>
<dbReference type="InterPro" id="IPR004358">
    <property type="entry name" value="Sig_transdc_His_kin-like_C"/>
</dbReference>
<dbReference type="CDD" id="cd00130">
    <property type="entry name" value="PAS"/>
    <property type="match status" value="1"/>
</dbReference>
<dbReference type="Pfam" id="PF02518">
    <property type="entry name" value="HATPase_c"/>
    <property type="match status" value="1"/>
</dbReference>
<evidence type="ECO:0000259" key="6">
    <source>
        <dbReference type="PROSITE" id="PS50109"/>
    </source>
</evidence>
<dbReference type="Gene3D" id="3.30.450.20">
    <property type="entry name" value="PAS domain"/>
    <property type="match status" value="1"/>
</dbReference>
<dbReference type="Pfam" id="PF00072">
    <property type="entry name" value="Response_reg"/>
    <property type="match status" value="1"/>
</dbReference>
<dbReference type="NCBIfam" id="TIGR00229">
    <property type="entry name" value="sensory_box"/>
    <property type="match status" value="1"/>
</dbReference>
<dbReference type="Pfam" id="PF08448">
    <property type="entry name" value="PAS_4"/>
    <property type="match status" value="1"/>
</dbReference>
<dbReference type="GO" id="GO:0000155">
    <property type="term" value="F:phosphorelay sensor kinase activity"/>
    <property type="evidence" value="ECO:0007669"/>
    <property type="project" value="InterPro"/>
</dbReference>
<dbReference type="SUPFAM" id="SSF52172">
    <property type="entry name" value="CheY-like"/>
    <property type="match status" value="1"/>
</dbReference>
<organism evidence="8 9">
    <name type="scientific">Nitrosococcus wardiae</name>
    <dbReference type="NCBI Taxonomy" id="1814290"/>
    <lineage>
        <taxon>Bacteria</taxon>
        <taxon>Pseudomonadati</taxon>
        <taxon>Pseudomonadota</taxon>
        <taxon>Gammaproteobacteria</taxon>
        <taxon>Chromatiales</taxon>
        <taxon>Chromatiaceae</taxon>
        <taxon>Nitrosococcus</taxon>
    </lineage>
</organism>
<evidence type="ECO:0000256" key="4">
    <source>
        <dbReference type="PROSITE-ProRule" id="PRU00169"/>
    </source>
</evidence>
<dbReference type="SMART" id="SM00388">
    <property type="entry name" value="HisKA"/>
    <property type="match status" value="1"/>
</dbReference>
<dbReference type="PRINTS" id="PR00344">
    <property type="entry name" value="BCTRLSENSOR"/>
</dbReference>
<feature type="modified residue" description="4-aspartylphosphate" evidence="4">
    <location>
        <position position="539"/>
    </location>
</feature>
<dbReference type="InterPro" id="IPR000014">
    <property type="entry name" value="PAS"/>
</dbReference>
<dbReference type="Gene3D" id="3.40.50.2300">
    <property type="match status" value="1"/>
</dbReference>
<reference evidence="8 9" key="1">
    <citation type="submission" date="2019-03" db="EMBL/GenBank/DDBJ databases">
        <title>The genome sequence of Nitrosococcus wardiae strain D1FHST reveals the archetypal metabolic capacity of ammonia-oxidizing Gammaproteobacteria.</title>
        <authorList>
            <person name="Wang L."/>
            <person name="Lim C.K."/>
            <person name="Hanson T.E."/>
            <person name="Dang H."/>
            <person name="Klotz M.G."/>
        </authorList>
    </citation>
    <scope>NUCLEOTIDE SEQUENCE [LARGE SCALE GENOMIC DNA]</scope>
    <source>
        <strain evidence="8 9">D1FHS</strain>
    </source>
</reference>
<dbReference type="SMART" id="SM00387">
    <property type="entry name" value="HATPase_c"/>
    <property type="match status" value="1"/>
</dbReference>
<sequence>MSQQRDDGFQQPNDRDFLAIDDLTLRFEEARETLQALRCGEVDGVVVRNGPHDHVFTLKPVDDFYRVLILLIEEMNEAALILGRDRIIHYTNRCFAELVYKQPSDVIGTPLERFLSLADQSRIGEMFQQANEGPVRSELVLRSADGEESICLISIKRLTVSGMTENYVASLTDVTALRRTQAALQIAHDDLEKQVQQRTQALAETNAALKAEIMQRRQLEEILQKKAKELSRQNHQKDVFLATLAHELRNPLAAISNMLQIMSVTRFDPDAIKEAHSGAERQLAHLVRLVDDLLDISRITRGKVELKKSPVTLQAVIESAIETSRHYIEAAEHQLVQHVPTEPIHLDADLTRLAQALSNVLINAAKYTKPGGRIELEVRREVSEALLEIKDNGIGIAQDDLPYLFDMFSQSSDHDSLKYSNYHGLGIGLSLTKALVELHHGTIQAFSGGRDQGSTFTIRLPLRSEYQADQKEANNTATGCEPNRETTQLRILIADDNGDVLESLASLLRVAGYNVSTVKGGGAAVEEAFRFCPHIAILDIGMPDMDGYAVAERFRQMPELKEIPIIALTGWSQEQDRERSRVAGFDHHLVKPVQWPVLERLLETIINAP</sequence>
<dbReference type="PROSITE" id="PS50109">
    <property type="entry name" value="HIS_KIN"/>
    <property type="match status" value="1"/>
</dbReference>
<dbReference type="KEGG" id="nwr:E3U44_11540"/>
<dbReference type="Pfam" id="PF00512">
    <property type="entry name" value="HisKA"/>
    <property type="match status" value="1"/>
</dbReference>
<keyword evidence="9" id="KW-1185">Reference proteome</keyword>
<feature type="coiled-coil region" evidence="5">
    <location>
        <begin position="174"/>
        <end position="236"/>
    </location>
</feature>
<keyword evidence="5" id="KW-0175">Coiled coil</keyword>
<proteinExistence type="predicted"/>
<dbReference type="SUPFAM" id="SSF47384">
    <property type="entry name" value="Homodimeric domain of signal transducing histidine kinase"/>
    <property type="match status" value="1"/>
</dbReference>
<dbReference type="CDD" id="cd00082">
    <property type="entry name" value="HisKA"/>
    <property type="match status" value="1"/>
</dbReference>
<evidence type="ECO:0000256" key="5">
    <source>
        <dbReference type="SAM" id="Coils"/>
    </source>
</evidence>
<dbReference type="InterPro" id="IPR003594">
    <property type="entry name" value="HATPase_dom"/>
</dbReference>
<dbReference type="AlphaFoldDB" id="A0A4P7BY21"/>
<dbReference type="RefSeq" id="WP_134358341.1">
    <property type="nucleotide sequence ID" value="NZ_CP038033.1"/>
</dbReference>
<dbReference type="InterPro" id="IPR011006">
    <property type="entry name" value="CheY-like_superfamily"/>
</dbReference>
<accession>A0A4P7BY21</accession>
<evidence type="ECO:0000256" key="1">
    <source>
        <dbReference type="ARBA" id="ARBA00000085"/>
    </source>
</evidence>
<evidence type="ECO:0000256" key="3">
    <source>
        <dbReference type="ARBA" id="ARBA00022553"/>
    </source>
</evidence>
<dbReference type="InterPro" id="IPR036097">
    <property type="entry name" value="HisK_dim/P_sf"/>
</dbReference>
<dbReference type="Gene3D" id="3.30.565.10">
    <property type="entry name" value="Histidine kinase-like ATPase, C-terminal domain"/>
    <property type="match status" value="1"/>
</dbReference>
<dbReference type="InterPro" id="IPR035965">
    <property type="entry name" value="PAS-like_dom_sf"/>
</dbReference>
<dbReference type="InterPro" id="IPR013656">
    <property type="entry name" value="PAS_4"/>
</dbReference>
<dbReference type="EMBL" id="CP038033">
    <property type="protein sequence ID" value="QBQ55073.1"/>
    <property type="molecule type" value="Genomic_DNA"/>
</dbReference>
<dbReference type="SMART" id="SM00448">
    <property type="entry name" value="REC"/>
    <property type="match status" value="1"/>
</dbReference>
<protein>
    <recommendedName>
        <fullName evidence="2">histidine kinase</fullName>
        <ecNumber evidence="2">2.7.13.3</ecNumber>
    </recommendedName>
</protein>
<comment type="catalytic activity">
    <reaction evidence="1">
        <text>ATP + protein L-histidine = ADP + protein N-phospho-L-histidine.</text>
        <dbReference type="EC" id="2.7.13.3"/>
    </reaction>
</comment>
<feature type="domain" description="Response regulatory" evidence="7">
    <location>
        <begin position="490"/>
        <end position="606"/>
    </location>
</feature>
<dbReference type="Proteomes" id="UP000294325">
    <property type="component" value="Chromosome"/>
</dbReference>
<evidence type="ECO:0000259" key="7">
    <source>
        <dbReference type="PROSITE" id="PS50110"/>
    </source>
</evidence>
<dbReference type="SMART" id="SM00091">
    <property type="entry name" value="PAS"/>
    <property type="match status" value="1"/>
</dbReference>
<gene>
    <name evidence="8" type="ORF">E3U44_11540</name>
</gene>
<feature type="domain" description="Histidine kinase" evidence="6">
    <location>
        <begin position="243"/>
        <end position="464"/>
    </location>
</feature>
<name>A0A4P7BY21_9GAMM</name>
<evidence type="ECO:0000313" key="8">
    <source>
        <dbReference type="EMBL" id="QBQ55073.1"/>
    </source>
</evidence>
<dbReference type="InterPro" id="IPR001789">
    <property type="entry name" value="Sig_transdc_resp-reg_receiver"/>
</dbReference>
<dbReference type="InterPro" id="IPR005467">
    <property type="entry name" value="His_kinase_dom"/>
</dbReference>
<dbReference type="SUPFAM" id="SSF55874">
    <property type="entry name" value="ATPase domain of HSP90 chaperone/DNA topoisomerase II/histidine kinase"/>
    <property type="match status" value="1"/>
</dbReference>
<dbReference type="CDD" id="cd17580">
    <property type="entry name" value="REC_2_DhkD-like"/>
    <property type="match status" value="1"/>
</dbReference>